<feature type="compositionally biased region" description="Low complexity" evidence="4">
    <location>
        <begin position="1"/>
        <end position="23"/>
    </location>
</feature>
<dbReference type="GO" id="GO:0046872">
    <property type="term" value="F:metal ion binding"/>
    <property type="evidence" value="ECO:0007669"/>
    <property type="project" value="UniProtKB-KW"/>
</dbReference>
<feature type="region of interest" description="Disordered" evidence="4">
    <location>
        <begin position="71"/>
        <end position="127"/>
    </location>
</feature>
<comment type="similarity">
    <text evidence="1">Belongs to the indoleamine 2,3-dioxygenase family.</text>
</comment>
<dbReference type="Proteomes" id="UP000245768">
    <property type="component" value="Unassembled WGS sequence"/>
</dbReference>
<dbReference type="OrthoDB" id="540174at2759"/>
<accession>A0A316YJD1</accession>
<keyword evidence="2" id="KW-0479">Metal-binding</keyword>
<dbReference type="GeneID" id="37039904"/>
<feature type="region of interest" description="Disordered" evidence="4">
    <location>
        <begin position="1"/>
        <end position="44"/>
    </location>
</feature>
<feature type="compositionally biased region" description="Low complexity" evidence="4">
    <location>
        <begin position="99"/>
        <end position="108"/>
    </location>
</feature>
<organism evidence="5 6">
    <name type="scientific">Acaromyces ingoldii</name>
    <dbReference type="NCBI Taxonomy" id="215250"/>
    <lineage>
        <taxon>Eukaryota</taxon>
        <taxon>Fungi</taxon>
        <taxon>Dikarya</taxon>
        <taxon>Basidiomycota</taxon>
        <taxon>Ustilaginomycotina</taxon>
        <taxon>Exobasidiomycetes</taxon>
        <taxon>Exobasidiales</taxon>
        <taxon>Cryptobasidiaceae</taxon>
        <taxon>Acaromyces</taxon>
    </lineage>
</organism>
<dbReference type="InterPro" id="IPR000898">
    <property type="entry name" value="Indolamine_dOase"/>
</dbReference>
<feature type="compositionally biased region" description="Acidic residues" evidence="4">
    <location>
        <begin position="638"/>
        <end position="669"/>
    </location>
</feature>
<dbReference type="GO" id="GO:0019441">
    <property type="term" value="P:L-tryptophan catabolic process to kynurenine"/>
    <property type="evidence" value="ECO:0007669"/>
    <property type="project" value="InterPro"/>
</dbReference>
<dbReference type="InterPro" id="IPR037217">
    <property type="entry name" value="Trp/Indoleamine_2_3_dOase-like"/>
</dbReference>
<feature type="region of interest" description="Disordered" evidence="4">
    <location>
        <begin position="595"/>
        <end position="675"/>
    </location>
</feature>
<keyword evidence="3" id="KW-0408">Iron</keyword>
<evidence type="ECO:0000313" key="5">
    <source>
        <dbReference type="EMBL" id="PWN88914.1"/>
    </source>
</evidence>
<gene>
    <name evidence="5" type="ORF">FA10DRAFT_132637</name>
</gene>
<reference evidence="5" key="1">
    <citation type="journal article" date="2018" name="Mol. Biol. Evol.">
        <title>Broad Genomic Sampling Reveals a Smut Pathogenic Ancestry of the Fungal Clade Ustilaginomycotina.</title>
        <authorList>
            <person name="Kijpornyongpan T."/>
            <person name="Mondo S.J."/>
            <person name="Barry K."/>
            <person name="Sandor L."/>
            <person name="Lee J."/>
            <person name="Lipzen A."/>
            <person name="Pangilinan J."/>
            <person name="LaButti K."/>
            <person name="Hainaut M."/>
            <person name="Henrissat B."/>
            <person name="Grigoriev I.V."/>
            <person name="Spatafora J.W."/>
            <person name="Aime M.C."/>
        </authorList>
    </citation>
    <scope>NUCLEOTIDE SEQUENCE [LARGE SCALE GENOMIC DNA]</scope>
    <source>
        <strain evidence="5">MCA 4198</strain>
    </source>
</reference>
<evidence type="ECO:0000256" key="3">
    <source>
        <dbReference type="ARBA" id="ARBA00023004"/>
    </source>
</evidence>
<evidence type="ECO:0000256" key="2">
    <source>
        <dbReference type="ARBA" id="ARBA00022723"/>
    </source>
</evidence>
<dbReference type="SUPFAM" id="SSF140959">
    <property type="entry name" value="Indolic compounds 2,3-dioxygenase-like"/>
    <property type="match status" value="2"/>
</dbReference>
<dbReference type="PANTHER" id="PTHR28657">
    <property type="entry name" value="INDOLEAMINE 2,3-DIOXYGENASE"/>
    <property type="match status" value="1"/>
</dbReference>
<dbReference type="STRING" id="215250.A0A316YJD1"/>
<keyword evidence="6" id="KW-1185">Reference proteome</keyword>
<evidence type="ECO:0000256" key="4">
    <source>
        <dbReference type="SAM" id="MobiDB-lite"/>
    </source>
</evidence>
<name>A0A316YJD1_9BASI</name>
<dbReference type="InParanoid" id="A0A316YJD1"/>
<dbReference type="RefSeq" id="XP_025376112.1">
    <property type="nucleotide sequence ID" value="XM_025517988.1"/>
</dbReference>
<dbReference type="Gene3D" id="1.20.58.480">
    <property type="match status" value="1"/>
</dbReference>
<feature type="region of interest" description="Disordered" evidence="4">
    <location>
        <begin position="742"/>
        <end position="770"/>
    </location>
</feature>
<evidence type="ECO:0000313" key="6">
    <source>
        <dbReference type="Proteomes" id="UP000245768"/>
    </source>
</evidence>
<dbReference type="GO" id="GO:0020037">
    <property type="term" value="F:heme binding"/>
    <property type="evidence" value="ECO:0007669"/>
    <property type="project" value="InterPro"/>
</dbReference>
<dbReference type="EMBL" id="KZ819637">
    <property type="protein sequence ID" value="PWN88914.1"/>
    <property type="molecule type" value="Genomic_DNA"/>
</dbReference>
<feature type="compositionally biased region" description="Gly residues" evidence="4">
    <location>
        <begin position="754"/>
        <end position="768"/>
    </location>
</feature>
<feature type="region of interest" description="Disordered" evidence="4">
    <location>
        <begin position="279"/>
        <end position="327"/>
    </location>
</feature>
<protein>
    <submittedName>
        <fullName evidence="5">IDO-domain-containing protein</fullName>
    </submittedName>
</protein>
<dbReference type="GO" id="GO:0034354">
    <property type="term" value="P:'de novo' NAD+ biosynthetic process from L-tryptophan"/>
    <property type="evidence" value="ECO:0007669"/>
    <property type="project" value="TreeGrafter"/>
</dbReference>
<feature type="compositionally biased region" description="Polar residues" evidence="4">
    <location>
        <begin position="109"/>
        <end position="127"/>
    </location>
</feature>
<sequence>MSSPPRSASGSGPSASSSPSSSGLRDGFSLDTTKVSGRAHTTPQRLLRFHLAHDDAGDSYHEIPPNHFLAQQRQHAAAGPSGHSKTPSWAGAGTGTGSGSASSRTPTRIQRSPSCDGTAQELASSPSLERDLAGGLGAMAANLSSSAAAGTAVAPMVVGGQRATSMPDTSTLAAADFDIDVRSGFLPPEEPVRRLDGIEGELWEAALERAMAIPLRKSGGGAAVASADKRAARQWRRSVRDMLVLHPSPQLRDDVRYARRGHVVLSFLAHFYIHSQPDPLPRHDASSTAAKSWQAWLKRPSSTPQSDDANGDNDDGDDDNDAQDERDESAGRYLARVPASLAVPWIALSEQLDIPPVLTYADTVLWNWHLKEPSAGFHADNVAITTTFTGTVSESHFFLTSLLIELRGVEALTLMRRSLDEAFVADGVARRRVAHYLRRLAKVVGVLTDLLSQVRTGCDPRVFYWGIRPWFNGGDSAPANARGDKGWHFEGVDADSNGEDDDDERRLFTGPSAGQSSLIHAIDVFLDVDHTRRKPRVSRRGLVPVADAVGNATTAAAPGQRAQTDDATFMERMQLYMPGHHRRFLTHLRDLSFDEVEDRPRPSASEESQGRRRGKGKGKAREMDMDADGEGDNGMKDEDGDEAMGEAGEDEEMREAAEEEEEEEEEEEPAPSHPIRSLAMADRDHHGRPLAADDRLRASYDTALRALKSLRDEHMRIATLYIVSQARSPPPSEYALLSDLMTQKKPPSEQVGGNQDGGGGGGQKGTGGTDLVSFLKQCRTNTIEALLGEQA</sequence>
<dbReference type="Pfam" id="PF01231">
    <property type="entry name" value="IDO"/>
    <property type="match status" value="3"/>
</dbReference>
<dbReference type="GO" id="GO:0033754">
    <property type="term" value="F:indoleamine 2,3-dioxygenase activity"/>
    <property type="evidence" value="ECO:0007669"/>
    <property type="project" value="TreeGrafter"/>
</dbReference>
<feature type="compositionally biased region" description="Acidic residues" evidence="4">
    <location>
        <begin position="309"/>
        <end position="327"/>
    </location>
</feature>
<proteinExistence type="inferred from homology"/>
<dbReference type="PANTHER" id="PTHR28657:SF5">
    <property type="entry name" value="INDOLEAMINE 2,3-DIOXYGENASE"/>
    <property type="match status" value="1"/>
</dbReference>
<evidence type="ECO:0000256" key="1">
    <source>
        <dbReference type="ARBA" id="ARBA00007119"/>
    </source>
</evidence>
<dbReference type="GO" id="GO:0005737">
    <property type="term" value="C:cytoplasm"/>
    <property type="evidence" value="ECO:0007669"/>
    <property type="project" value="TreeGrafter"/>
</dbReference>
<feature type="compositionally biased region" description="Polar residues" evidence="4">
    <location>
        <begin position="30"/>
        <end position="44"/>
    </location>
</feature>
<dbReference type="AlphaFoldDB" id="A0A316YJD1"/>